<keyword evidence="2" id="KW-0560">Oxidoreductase</keyword>
<dbReference type="PRINTS" id="PR00081">
    <property type="entry name" value="GDHRDH"/>
</dbReference>
<keyword evidence="4" id="KW-1185">Reference proteome</keyword>
<dbReference type="RefSeq" id="WP_171202580.1">
    <property type="nucleotide sequence ID" value="NZ_BAAANP010000008.1"/>
</dbReference>
<dbReference type="CDD" id="cd05233">
    <property type="entry name" value="SDR_c"/>
    <property type="match status" value="1"/>
</dbReference>
<dbReference type="InterPro" id="IPR002347">
    <property type="entry name" value="SDR_fam"/>
</dbReference>
<accession>A0A849BT89</accession>
<dbReference type="GO" id="GO:0016491">
    <property type="term" value="F:oxidoreductase activity"/>
    <property type="evidence" value="ECO:0007669"/>
    <property type="project" value="UniProtKB-KW"/>
</dbReference>
<dbReference type="PANTHER" id="PTHR43639">
    <property type="entry name" value="OXIDOREDUCTASE, SHORT-CHAIN DEHYDROGENASE/REDUCTASE FAMILY (AFU_ORTHOLOGUE AFUA_5G02870)"/>
    <property type="match status" value="1"/>
</dbReference>
<comment type="similarity">
    <text evidence="1">Belongs to the short-chain dehydrogenases/reductases (SDR) family.</text>
</comment>
<sequence length="267" mass="27519">MPASPHRHVALVTGANHGIGAATARRLAADGCAVLLTFHAFDDPEAEEGSRRAHASDADGVVAAIRADGGTALAVAADLADADVVPALFDRAEAELGPVDVLVHNATASLLDTFRPQERDWAGRPQHGLTVASFDRQLAVDARAGAALIADFAVRLQGRGGTWGRVVTLTSGGVEGFPGEVSYGAAKAALVSLTLSAALELSRSGVTANAVHPPVTDTGWVTDEVRDAVAADDRWMGVAEPDDPARVIAWLASEAADRVTGNVLRMA</sequence>
<proteinExistence type="inferred from homology"/>
<dbReference type="PANTHER" id="PTHR43639:SF1">
    <property type="entry name" value="SHORT-CHAIN DEHYDROGENASE_REDUCTASE FAMILY PROTEIN"/>
    <property type="match status" value="1"/>
</dbReference>
<organism evidence="3 4">
    <name type="scientific">Pseudokineococcus marinus</name>
    <dbReference type="NCBI Taxonomy" id="351215"/>
    <lineage>
        <taxon>Bacteria</taxon>
        <taxon>Bacillati</taxon>
        <taxon>Actinomycetota</taxon>
        <taxon>Actinomycetes</taxon>
        <taxon>Kineosporiales</taxon>
        <taxon>Kineosporiaceae</taxon>
        <taxon>Pseudokineococcus</taxon>
    </lineage>
</organism>
<dbReference type="Pfam" id="PF13561">
    <property type="entry name" value="adh_short_C2"/>
    <property type="match status" value="1"/>
</dbReference>
<protein>
    <submittedName>
        <fullName evidence="3">SDR family oxidoreductase</fullName>
    </submittedName>
</protein>
<dbReference type="InterPro" id="IPR036291">
    <property type="entry name" value="NAD(P)-bd_dom_sf"/>
</dbReference>
<name>A0A849BT89_9ACTN</name>
<dbReference type="Proteomes" id="UP000555552">
    <property type="component" value="Unassembled WGS sequence"/>
</dbReference>
<dbReference type="EMBL" id="JABEMA010000065">
    <property type="protein sequence ID" value="NNH22746.1"/>
    <property type="molecule type" value="Genomic_DNA"/>
</dbReference>
<comment type="caution">
    <text evidence="3">The sequence shown here is derived from an EMBL/GenBank/DDBJ whole genome shotgun (WGS) entry which is preliminary data.</text>
</comment>
<evidence type="ECO:0000313" key="4">
    <source>
        <dbReference type="Proteomes" id="UP000555552"/>
    </source>
</evidence>
<dbReference type="Gene3D" id="3.40.50.720">
    <property type="entry name" value="NAD(P)-binding Rossmann-like Domain"/>
    <property type="match status" value="1"/>
</dbReference>
<evidence type="ECO:0000256" key="1">
    <source>
        <dbReference type="ARBA" id="ARBA00006484"/>
    </source>
</evidence>
<dbReference type="SUPFAM" id="SSF51735">
    <property type="entry name" value="NAD(P)-binding Rossmann-fold domains"/>
    <property type="match status" value="1"/>
</dbReference>
<evidence type="ECO:0000313" key="3">
    <source>
        <dbReference type="EMBL" id="NNH22746.1"/>
    </source>
</evidence>
<gene>
    <name evidence="3" type="ORF">HLB09_06495</name>
</gene>
<reference evidence="3 4" key="1">
    <citation type="submission" date="2020-05" db="EMBL/GenBank/DDBJ databases">
        <title>MicrobeNet Type strains.</title>
        <authorList>
            <person name="Nicholson A.C."/>
        </authorList>
    </citation>
    <scope>NUCLEOTIDE SEQUENCE [LARGE SCALE GENOMIC DNA]</scope>
    <source>
        <strain evidence="3 4">JCM 14547</strain>
    </source>
</reference>
<evidence type="ECO:0000256" key="2">
    <source>
        <dbReference type="ARBA" id="ARBA00023002"/>
    </source>
</evidence>
<dbReference type="AlphaFoldDB" id="A0A849BT89"/>
<dbReference type="PRINTS" id="PR00080">
    <property type="entry name" value="SDRFAMILY"/>
</dbReference>